<dbReference type="PANTHER" id="PTHR11929">
    <property type="entry name" value="ALPHA- 1,3 -FUCOSYLTRANSFERASE"/>
    <property type="match status" value="1"/>
</dbReference>
<dbReference type="InterPro" id="IPR031481">
    <property type="entry name" value="Glyco_tran_10_N"/>
</dbReference>
<protein>
    <recommendedName>
        <fullName evidence="11">Fucosyltransferase</fullName>
        <ecNumber evidence="11">2.4.1.-</ecNumber>
    </recommendedName>
</protein>
<keyword evidence="10" id="KW-0325">Glycoprotein</keyword>
<comment type="pathway">
    <text evidence="2">Protein modification; protein glycosylation.</text>
</comment>
<dbReference type="Pfam" id="PF17039">
    <property type="entry name" value="Glyco_tran_10_N"/>
    <property type="match status" value="1"/>
</dbReference>
<evidence type="ECO:0000256" key="4">
    <source>
        <dbReference type="ARBA" id="ARBA00022676"/>
    </source>
</evidence>
<dbReference type="InterPro" id="IPR038577">
    <property type="entry name" value="GT10-like_C_sf"/>
</dbReference>
<dbReference type="Gene3D" id="3.40.50.11660">
    <property type="entry name" value="Glycosyl transferase family 10, C-terminal domain"/>
    <property type="match status" value="1"/>
</dbReference>
<evidence type="ECO:0000259" key="12">
    <source>
        <dbReference type="Pfam" id="PF00852"/>
    </source>
</evidence>
<evidence type="ECO:0000256" key="10">
    <source>
        <dbReference type="ARBA" id="ARBA00023180"/>
    </source>
</evidence>
<proteinExistence type="inferred from homology"/>
<evidence type="ECO:0000256" key="11">
    <source>
        <dbReference type="RuleBase" id="RU003832"/>
    </source>
</evidence>
<evidence type="ECO:0000313" key="14">
    <source>
        <dbReference type="EMBL" id="CAK8687512.1"/>
    </source>
</evidence>
<evidence type="ECO:0000256" key="5">
    <source>
        <dbReference type="ARBA" id="ARBA00022679"/>
    </source>
</evidence>
<dbReference type="Proteomes" id="UP001642483">
    <property type="component" value="Unassembled WGS sequence"/>
</dbReference>
<feature type="domain" description="Fucosyltransferase C-terminal" evidence="12">
    <location>
        <begin position="192"/>
        <end position="374"/>
    </location>
</feature>
<evidence type="ECO:0000256" key="6">
    <source>
        <dbReference type="ARBA" id="ARBA00022692"/>
    </source>
</evidence>
<comment type="similarity">
    <text evidence="3 11">Belongs to the glycosyltransferase 10 family.</text>
</comment>
<keyword evidence="8 11" id="KW-1133">Transmembrane helix</keyword>
<dbReference type="Pfam" id="PF00852">
    <property type="entry name" value="Glyco_transf_10"/>
    <property type="match status" value="1"/>
</dbReference>
<sequence length="393" mass="45724">MQLFTKWSVFVIFILSATVTTMYIYSTEVLKKNIASKFRSLRRISSSKKQLTNIIPNTSSNRTYILFWGHPWSVPTEGFLEGNMGGCTGTYDRSKLPVAGAVVFHYTNLDRETTPWKHYRDPEQIFVFYSRESPSYVIHGDHRHAMTEFDNHFINWTMTYRTDSDVFAPYFQSKVMNKIIEEGRKWIDNKLAKKKKVALWVVSNCALLRGSKMRMKYTDALVEAGLPVDRFGRCFNNKNEFEKLSADDVEAYKFYLAFENAQYCKDYMTEKFWYNAIGAGRVPVVWGPSKKDVEKLAPTGSFIHTDDFKSPADLAKYLLYLDSNDTAYREYFKWVENPDEKTLELAKTYVLTGSHRLCKMMLSNRERKSLPSVSEFFYNETTNCTSSKEDAIK</sequence>
<name>A0ABP0G6S8_CLALP</name>
<evidence type="ECO:0000256" key="8">
    <source>
        <dbReference type="ARBA" id="ARBA00022989"/>
    </source>
</evidence>
<evidence type="ECO:0000259" key="13">
    <source>
        <dbReference type="Pfam" id="PF17039"/>
    </source>
</evidence>
<evidence type="ECO:0000256" key="2">
    <source>
        <dbReference type="ARBA" id="ARBA00004922"/>
    </source>
</evidence>
<dbReference type="EMBL" id="CAWYQH010000104">
    <property type="protein sequence ID" value="CAK8687512.1"/>
    <property type="molecule type" value="Genomic_DNA"/>
</dbReference>
<dbReference type="SUPFAM" id="SSF53756">
    <property type="entry name" value="UDP-Glycosyltransferase/glycogen phosphorylase"/>
    <property type="match status" value="1"/>
</dbReference>
<keyword evidence="15" id="KW-1185">Reference proteome</keyword>
<feature type="domain" description="Fucosyltransferase N-terminal" evidence="13">
    <location>
        <begin position="61"/>
        <end position="170"/>
    </location>
</feature>
<keyword evidence="4 11" id="KW-0328">Glycosyltransferase</keyword>
<organism evidence="14 15">
    <name type="scientific">Clavelina lepadiformis</name>
    <name type="common">Light-bulb sea squirt</name>
    <name type="synonym">Ascidia lepadiformis</name>
    <dbReference type="NCBI Taxonomy" id="159417"/>
    <lineage>
        <taxon>Eukaryota</taxon>
        <taxon>Metazoa</taxon>
        <taxon>Chordata</taxon>
        <taxon>Tunicata</taxon>
        <taxon>Ascidiacea</taxon>
        <taxon>Aplousobranchia</taxon>
        <taxon>Clavelinidae</taxon>
        <taxon>Clavelina</taxon>
    </lineage>
</organism>
<evidence type="ECO:0000256" key="9">
    <source>
        <dbReference type="ARBA" id="ARBA00023136"/>
    </source>
</evidence>
<feature type="transmembrane region" description="Helical" evidence="11">
    <location>
        <begin position="7"/>
        <end position="25"/>
    </location>
</feature>
<evidence type="ECO:0000313" key="15">
    <source>
        <dbReference type="Proteomes" id="UP001642483"/>
    </source>
</evidence>
<gene>
    <name evidence="14" type="ORF">CVLEPA_LOCUS19582</name>
</gene>
<keyword evidence="9 11" id="KW-0472">Membrane</keyword>
<evidence type="ECO:0000256" key="7">
    <source>
        <dbReference type="ARBA" id="ARBA00022968"/>
    </source>
</evidence>
<keyword evidence="11" id="KW-0333">Golgi apparatus</keyword>
<keyword evidence="5 11" id="KW-0808">Transferase</keyword>
<dbReference type="InterPro" id="IPR001503">
    <property type="entry name" value="Glyco_trans_10"/>
</dbReference>
<keyword evidence="7" id="KW-0735">Signal-anchor</keyword>
<keyword evidence="6 11" id="KW-0812">Transmembrane</keyword>
<accession>A0ABP0G6S8</accession>
<dbReference type="PANTHER" id="PTHR11929:SF145">
    <property type="entry name" value="ALPHA-(1,3)-FUCOSYLTRANSFERASE FUT-1"/>
    <property type="match status" value="1"/>
</dbReference>
<evidence type="ECO:0000256" key="3">
    <source>
        <dbReference type="ARBA" id="ARBA00008919"/>
    </source>
</evidence>
<reference evidence="14 15" key="1">
    <citation type="submission" date="2024-02" db="EMBL/GenBank/DDBJ databases">
        <authorList>
            <person name="Daric V."/>
            <person name="Darras S."/>
        </authorList>
    </citation>
    <scope>NUCLEOTIDE SEQUENCE [LARGE SCALE GENOMIC DNA]</scope>
</reference>
<comment type="caution">
    <text evidence="14">The sequence shown here is derived from an EMBL/GenBank/DDBJ whole genome shotgun (WGS) entry which is preliminary data.</text>
</comment>
<dbReference type="EC" id="2.4.1.-" evidence="11"/>
<evidence type="ECO:0000256" key="1">
    <source>
        <dbReference type="ARBA" id="ARBA00004167"/>
    </source>
</evidence>
<comment type="subcellular location">
    <subcellularLocation>
        <location evidence="11">Golgi apparatus</location>
        <location evidence="11">Golgi stack membrane</location>
        <topology evidence="11">Single-pass type II membrane protein</topology>
    </subcellularLocation>
    <subcellularLocation>
        <location evidence="1">Membrane</location>
        <topology evidence="1">Single-pass membrane protein</topology>
    </subcellularLocation>
</comment>
<dbReference type="InterPro" id="IPR055270">
    <property type="entry name" value="Glyco_tran_10_C"/>
</dbReference>